<dbReference type="EMBL" id="SRPS01000031">
    <property type="protein sequence ID" value="KAG5974390.1"/>
    <property type="molecule type" value="Genomic_DNA"/>
</dbReference>
<keyword evidence="1" id="KW-0732">Signal</keyword>
<evidence type="ECO:0000313" key="2">
    <source>
        <dbReference type="EMBL" id="KAG5965169.1"/>
    </source>
</evidence>
<evidence type="ECO:0000313" key="5">
    <source>
        <dbReference type="Proteomes" id="UP000784919"/>
    </source>
</evidence>
<dbReference type="Proteomes" id="UP000784919">
    <property type="component" value="Unassembled WGS sequence"/>
</dbReference>
<evidence type="ECO:0000256" key="1">
    <source>
        <dbReference type="SAM" id="SignalP"/>
    </source>
</evidence>
<proteinExistence type="predicted"/>
<keyword evidence="4" id="KW-1185">Reference proteome</keyword>
<feature type="signal peptide" evidence="1">
    <location>
        <begin position="1"/>
        <end position="22"/>
    </location>
</feature>
<dbReference type="Proteomes" id="UP000742024">
    <property type="component" value="Unassembled WGS sequence"/>
</dbReference>
<evidence type="ECO:0000313" key="3">
    <source>
        <dbReference type="EMBL" id="KAG5974390.1"/>
    </source>
</evidence>
<dbReference type="EMBL" id="SRPR01000033">
    <property type="protein sequence ID" value="KAG5965169.1"/>
    <property type="molecule type" value="Genomic_DNA"/>
</dbReference>
<comment type="caution">
    <text evidence="3">The sequence shown here is derived from an EMBL/GenBank/DDBJ whole genome shotgun (WGS) entry which is preliminary data.</text>
</comment>
<reference evidence="3 4" key="1">
    <citation type="journal article" date="2020" name="bioRxiv">
        <title>Whole genome comparisons of ergot fungi reveals the divergence and evolution of species within the genus Claviceps are the result of varying mechanisms driving genome evolution and host range expansion.</title>
        <authorList>
            <person name="Wyka S.A."/>
            <person name="Mondo S.J."/>
            <person name="Liu M."/>
            <person name="Dettman J."/>
            <person name="Nalam V."/>
            <person name="Broders K.D."/>
        </authorList>
    </citation>
    <scope>NUCLEOTIDE SEQUENCE</scope>
    <source>
        <strain evidence="3">CCC 1102</strain>
        <strain evidence="2 4">LM583</strain>
    </source>
</reference>
<gene>
    <name evidence="3" type="ORF">E4U56_004717</name>
    <name evidence="2" type="ORF">E4U57_004414</name>
</gene>
<name>A0A9P7SQS1_9HYPO</name>
<dbReference type="OrthoDB" id="4943837at2759"/>
<organism evidence="3 5">
    <name type="scientific">Claviceps arundinis</name>
    <dbReference type="NCBI Taxonomy" id="1623583"/>
    <lineage>
        <taxon>Eukaryota</taxon>
        <taxon>Fungi</taxon>
        <taxon>Dikarya</taxon>
        <taxon>Ascomycota</taxon>
        <taxon>Pezizomycotina</taxon>
        <taxon>Sordariomycetes</taxon>
        <taxon>Hypocreomycetidae</taxon>
        <taxon>Hypocreales</taxon>
        <taxon>Clavicipitaceae</taxon>
        <taxon>Claviceps</taxon>
    </lineage>
</organism>
<protein>
    <submittedName>
        <fullName evidence="3">Uncharacterized protein</fullName>
    </submittedName>
</protein>
<accession>A0A9P7SQS1</accession>
<sequence length="118" mass="12790">MKFSTVLGTFALSTLEAYRAYASPLNAVSPGQSLEERAVEYCCVQVKWLNNVENHFVPYFGNTNVQDVTSIGMCMISVAQGPTRPSQGGCSEWKGQTVQCSAQYGVKVSVQPASVCQQ</sequence>
<dbReference type="AlphaFoldDB" id="A0A9P7SQS1"/>
<evidence type="ECO:0000313" key="4">
    <source>
        <dbReference type="Proteomes" id="UP000742024"/>
    </source>
</evidence>
<feature type="chain" id="PRO_5040433735" evidence="1">
    <location>
        <begin position="23"/>
        <end position="118"/>
    </location>
</feature>